<feature type="region of interest" description="Disordered" evidence="2">
    <location>
        <begin position="198"/>
        <end position="225"/>
    </location>
</feature>
<feature type="domain" description="Ig-like" evidence="3">
    <location>
        <begin position="229"/>
        <end position="281"/>
    </location>
</feature>
<keyword evidence="4" id="KW-0808">Transferase</keyword>
<evidence type="ECO:0000256" key="2">
    <source>
        <dbReference type="SAM" id="MobiDB-lite"/>
    </source>
</evidence>
<proteinExistence type="predicted"/>
<dbReference type="Proteomes" id="UP001623349">
    <property type="component" value="Unassembled WGS sequence"/>
</dbReference>
<dbReference type="GO" id="GO:0016301">
    <property type="term" value="F:kinase activity"/>
    <property type="evidence" value="ECO:0007669"/>
    <property type="project" value="UniProtKB-KW"/>
</dbReference>
<dbReference type="SMART" id="SM00408">
    <property type="entry name" value="IGc2"/>
    <property type="match status" value="2"/>
</dbReference>
<evidence type="ECO:0000256" key="1">
    <source>
        <dbReference type="ARBA" id="ARBA00023157"/>
    </source>
</evidence>
<organism evidence="4 5">
    <name type="scientific">Apodemus speciosus</name>
    <name type="common">Large Japanese field mouse</name>
    <dbReference type="NCBI Taxonomy" id="105296"/>
    <lineage>
        <taxon>Eukaryota</taxon>
        <taxon>Metazoa</taxon>
        <taxon>Chordata</taxon>
        <taxon>Craniata</taxon>
        <taxon>Vertebrata</taxon>
        <taxon>Euteleostomi</taxon>
        <taxon>Mammalia</taxon>
        <taxon>Eutheria</taxon>
        <taxon>Euarchontoglires</taxon>
        <taxon>Glires</taxon>
        <taxon>Rodentia</taxon>
        <taxon>Myomorpha</taxon>
        <taxon>Muroidea</taxon>
        <taxon>Muridae</taxon>
        <taxon>Murinae</taxon>
        <taxon>Apodemus</taxon>
    </lineage>
</organism>
<evidence type="ECO:0000259" key="3">
    <source>
        <dbReference type="PROSITE" id="PS50835"/>
    </source>
</evidence>
<feature type="domain" description="Ig-like" evidence="3">
    <location>
        <begin position="105"/>
        <end position="193"/>
    </location>
</feature>
<comment type="caution">
    <text evidence="4">The sequence shown here is derived from an EMBL/GenBank/DDBJ whole genome shotgun (WGS) entry which is preliminary data.</text>
</comment>
<dbReference type="InterPro" id="IPR013783">
    <property type="entry name" value="Ig-like_fold"/>
</dbReference>
<dbReference type="EMBL" id="BAAFST010000001">
    <property type="protein sequence ID" value="GAB1285124.1"/>
    <property type="molecule type" value="Genomic_DNA"/>
</dbReference>
<dbReference type="SUPFAM" id="SSF48726">
    <property type="entry name" value="Immunoglobulin"/>
    <property type="match status" value="3"/>
</dbReference>
<dbReference type="InterPro" id="IPR007110">
    <property type="entry name" value="Ig-like_dom"/>
</dbReference>
<feature type="domain" description="Ig-like" evidence="3">
    <location>
        <begin position="4"/>
        <end position="98"/>
    </location>
</feature>
<sequence length="281" mass="30940">MAHPESRSLAVLAPLQDVDVGAGEMALFECLVAGPADVEVDWLCRGRLLQPALLKCKMHFDGRKCKLLLTSVHEDDSGVYTCKLSTAKDELTCSARLTVRPSLAPLFTRLLEDLEVLEGRAARLDCKISGTPPPSVTWTHFGHPVNEGDNLRLRQDGGLHSLHIARVGSEDEGLYEVSATNTHGQAHCSAQLYVEEPRTAASGPSSKLEKMPSIPEEPEHGDLERLSIPDFLRPLQDLEVGLAKEAMLECQVTGLPYPTISWFHNGHRIQSSDDRRMTQCM</sequence>
<dbReference type="InterPro" id="IPR036179">
    <property type="entry name" value="Ig-like_dom_sf"/>
</dbReference>
<dbReference type="PANTHER" id="PTHR47633">
    <property type="entry name" value="IMMUNOGLOBULIN"/>
    <property type="match status" value="1"/>
</dbReference>
<dbReference type="SMART" id="SM00409">
    <property type="entry name" value="IG"/>
    <property type="match status" value="2"/>
</dbReference>
<keyword evidence="5" id="KW-1185">Reference proteome</keyword>
<protein>
    <submittedName>
        <fullName evidence="4">Striated muscle-specific serine/threonine-protein kinase</fullName>
    </submittedName>
</protein>
<dbReference type="InterPro" id="IPR003598">
    <property type="entry name" value="Ig_sub2"/>
</dbReference>
<reference evidence="4 5" key="1">
    <citation type="submission" date="2024-08" db="EMBL/GenBank/DDBJ databases">
        <title>The draft genome of Apodemus speciosus.</title>
        <authorList>
            <person name="Nabeshima K."/>
            <person name="Suzuki S."/>
            <person name="Onuma M."/>
        </authorList>
    </citation>
    <scope>NUCLEOTIDE SEQUENCE [LARGE SCALE GENOMIC DNA]</scope>
    <source>
        <strain evidence="4">IB14-021</strain>
    </source>
</reference>
<dbReference type="Pfam" id="PF07679">
    <property type="entry name" value="I-set"/>
    <property type="match status" value="3"/>
</dbReference>
<gene>
    <name evidence="4" type="ORF">APTSU1_000035400</name>
</gene>
<keyword evidence="1" id="KW-1015">Disulfide bond</keyword>
<dbReference type="Gene3D" id="2.60.40.10">
    <property type="entry name" value="Immunoglobulins"/>
    <property type="match status" value="3"/>
</dbReference>
<evidence type="ECO:0000313" key="5">
    <source>
        <dbReference type="Proteomes" id="UP001623349"/>
    </source>
</evidence>
<dbReference type="PANTHER" id="PTHR47633:SF3">
    <property type="entry name" value="STRIATED MUSCLE PREFERENTIALLY EXPRESSED PROTEIN KINASE"/>
    <property type="match status" value="1"/>
</dbReference>
<dbReference type="InterPro" id="IPR013098">
    <property type="entry name" value="Ig_I-set"/>
</dbReference>
<evidence type="ECO:0000313" key="4">
    <source>
        <dbReference type="EMBL" id="GAB1285124.1"/>
    </source>
</evidence>
<accession>A0ABQ0EDA1</accession>
<keyword evidence="4" id="KW-0418">Kinase</keyword>
<dbReference type="InterPro" id="IPR003599">
    <property type="entry name" value="Ig_sub"/>
</dbReference>
<name>A0ABQ0EDA1_APOSI</name>
<dbReference type="PROSITE" id="PS50835">
    <property type="entry name" value="IG_LIKE"/>
    <property type="match status" value="3"/>
</dbReference>